<accession>A0A317Y169</accession>
<dbReference type="AlphaFoldDB" id="A0A317Y169"/>
<keyword evidence="3" id="KW-1185">Reference proteome</keyword>
<dbReference type="EMBL" id="KZ819188">
    <property type="protein sequence ID" value="PWZ03878.1"/>
    <property type="molecule type" value="Genomic_DNA"/>
</dbReference>
<keyword evidence="1" id="KW-0732">Signal</keyword>
<proteinExistence type="predicted"/>
<feature type="chain" id="PRO_5016248798" description="Secreted protein" evidence="1">
    <location>
        <begin position="21"/>
        <end position="176"/>
    </location>
</feature>
<dbReference type="Proteomes" id="UP000246740">
    <property type="component" value="Unassembled WGS sequence"/>
</dbReference>
<dbReference type="InParanoid" id="A0A317Y169"/>
<feature type="signal peptide" evidence="1">
    <location>
        <begin position="1"/>
        <end position="20"/>
    </location>
</feature>
<organism evidence="2 3">
    <name type="scientific">Testicularia cyperi</name>
    <dbReference type="NCBI Taxonomy" id="1882483"/>
    <lineage>
        <taxon>Eukaryota</taxon>
        <taxon>Fungi</taxon>
        <taxon>Dikarya</taxon>
        <taxon>Basidiomycota</taxon>
        <taxon>Ustilaginomycotina</taxon>
        <taxon>Ustilaginomycetes</taxon>
        <taxon>Ustilaginales</taxon>
        <taxon>Anthracoideaceae</taxon>
        <taxon>Testicularia</taxon>
    </lineage>
</organism>
<gene>
    <name evidence="2" type="ORF">BCV70DRAFT_204561</name>
</gene>
<reference evidence="2 3" key="1">
    <citation type="journal article" date="2018" name="Mol. Biol. Evol.">
        <title>Broad Genomic Sampling Reveals a Smut Pathogenic Ancestry of the Fungal Clade Ustilaginomycotina.</title>
        <authorList>
            <person name="Kijpornyongpan T."/>
            <person name="Mondo S.J."/>
            <person name="Barry K."/>
            <person name="Sandor L."/>
            <person name="Lee J."/>
            <person name="Lipzen A."/>
            <person name="Pangilinan J."/>
            <person name="LaButti K."/>
            <person name="Hainaut M."/>
            <person name="Henrissat B."/>
            <person name="Grigoriev I.V."/>
            <person name="Spatafora J.W."/>
            <person name="Aime M.C."/>
        </authorList>
    </citation>
    <scope>NUCLEOTIDE SEQUENCE [LARGE SCALE GENOMIC DNA]</scope>
    <source>
        <strain evidence="2 3">MCA 3645</strain>
    </source>
</reference>
<evidence type="ECO:0000313" key="3">
    <source>
        <dbReference type="Proteomes" id="UP000246740"/>
    </source>
</evidence>
<sequence length="176" mass="19152">MSLLPMSLELLAVCLCTVIGFQVLSTGYPSPTSSSSCPSCLLLELRRRSLTPTPSPSLPPVPDCPTHTPRSFSTFQPVQRALIAFRHAAFRSLIVNSSLLRQRFSTKPSPSSCPVLAGARHAPSGQSAAHAKTEFVPHSARLTGEVPATDWVKHCMAKVEFQTRQSDWPSARVWPC</sequence>
<evidence type="ECO:0000256" key="1">
    <source>
        <dbReference type="SAM" id="SignalP"/>
    </source>
</evidence>
<name>A0A317Y169_9BASI</name>
<protein>
    <recommendedName>
        <fullName evidence="4">Secreted protein</fullName>
    </recommendedName>
</protein>
<evidence type="ECO:0000313" key="2">
    <source>
        <dbReference type="EMBL" id="PWZ03878.1"/>
    </source>
</evidence>
<evidence type="ECO:0008006" key="4">
    <source>
        <dbReference type="Google" id="ProtNLM"/>
    </source>
</evidence>